<name>A0A2P8Q9F4_9ACTN</name>
<dbReference type="RefSeq" id="WP_107016556.1">
    <property type="nucleotide sequence ID" value="NZ_KZ679041.1"/>
</dbReference>
<keyword evidence="3" id="KW-0378">Hydrolase</keyword>
<proteinExistence type="predicted"/>
<evidence type="ECO:0000256" key="2">
    <source>
        <dbReference type="SAM" id="Phobius"/>
    </source>
</evidence>
<dbReference type="OrthoDB" id="3444343at2"/>
<evidence type="ECO:0000313" key="4">
    <source>
        <dbReference type="Proteomes" id="UP000240429"/>
    </source>
</evidence>
<dbReference type="InterPro" id="IPR006637">
    <property type="entry name" value="ChW"/>
</dbReference>
<comment type="caution">
    <text evidence="3">The sequence shown here is derived from an EMBL/GenBank/DDBJ whole genome shotgun (WGS) entry which is preliminary data.</text>
</comment>
<dbReference type="GO" id="GO:0016787">
    <property type="term" value="F:hydrolase activity"/>
    <property type="evidence" value="ECO:0007669"/>
    <property type="project" value="UniProtKB-KW"/>
</dbReference>
<evidence type="ECO:0000313" key="3">
    <source>
        <dbReference type="EMBL" id="PSM42874.1"/>
    </source>
</evidence>
<dbReference type="SMART" id="SM00728">
    <property type="entry name" value="ChW"/>
    <property type="match status" value="1"/>
</dbReference>
<dbReference type="EMBL" id="PYBJ01000007">
    <property type="protein sequence ID" value="PSM42874.1"/>
    <property type="molecule type" value="Genomic_DNA"/>
</dbReference>
<feature type="region of interest" description="Disordered" evidence="1">
    <location>
        <begin position="262"/>
        <end position="316"/>
    </location>
</feature>
<accession>A0A2P8Q9F4</accession>
<feature type="compositionally biased region" description="Basic and acidic residues" evidence="1">
    <location>
        <begin position="304"/>
        <end position="313"/>
    </location>
</feature>
<protein>
    <submittedName>
        <fullName evidence="3">Hydrolase</fullName>
    </submittedName>
</protein>
<organism evidence="3 4">
    <name type="scientific">Streptomyces dioscori</name>
    <dbReference type="NCBI Taxonomy" id="2109333"/>
    <lineage>
        <taxon>Bacteria</taxon>
        <taxon>Bacillati</taxon>
        <taxon>Actinomycetota</taxon>
        <taxon>Actinomycetes</taxon>
        <taxon>Kitasatosporales</taxon>
        <taxon>Streptomycetaceae</taxon>
        <taxon>Streptomyces</taxon>
        <taxon>Streptomyces aurantiacus group</taxon>
    </lineage>
</organism>
<keyword evidence="4" id="KW-1185">Reference proteome</keyword>
<gene>
    <name evidence="3" type="ORF">C6Y14_11805</name>
</gene>
<dbReference type="AlphaFoldDB" id="A0A2P8Q9F4"/>
<dbReference type="Pfam" id="PF07538">
    <property type="entry name" value="ChW"/>
    <property type="match status" value="1"/>
</dbReference>
<evidence type="ECO:0000256" key="1">
    <source>
        <dbReference type="SAM" id="MobiDB-lite"/>
    </source>
</evidence>
<reference evidence="3 4" key="1">
    <citation type="submission" date="2018-03" db="EMBL/GenBank/DDBJ databases">
        <title>Streptomyces dioscori sp. nov., a novel endophytic actinobacterium isolated from bulbil of Dioscorea bulbifera L.</title>
        <authorList>
            <person name="Zhikuan W."/>
        </authorList>
    </citation>
    <scope>NUCLEOTIDE SEQUENCE [LARGE SCALE GENOMIC DNA]</scope>
    <source>
        <strain evidence="3 4">A217</strain>
    </source>
</reference>
<keyword evidence="2" id="KW-1133">Transmembrane helix</keyword>
<keyword evidence="2" id="KW-0812">Transmembrane</keyword>
<sequence>MSLWTSLEPASATVDPGGSTTVRLRLRNTGDVVDEYRFEAVGPLAPWARVEPQVLRLYPGTTGSVEVSFAPPRTPDATAGPNPYAVRITPTEHPDATTVPEGNLTITPFTEVRAELVPPTVKGRFRGRPKLAVDNLGNTKLTASVSGSDNGDQLSYDIHPANVQIEPGRAAFVKTTLKPRQIIWFGSKESRPYTLALQRSGVDPMDVEGTYVQRSFLPRWLATFLGIFMALALTFVMLWIAYKPSVRSSATEKIQEAGISTLAPSLSPTPEAPKAPSSVPTPPPAATETQKPGGTAAGAGGGGSEDKETKAPERTAATAVQKLAAQDPTGRHICYRAYVSGKGWTDAVCDGETAGTVGEETPVKAVNIAVSGTKGTSSAAFVHNPGSTNGEGHFPDPWSGAADGIDNYVGSTKKDAPNMLGLTINVGGGSSVCQTAHVHNDAWLGLECDDPGSGFDFTYAGTHNNGLWLEAIKLTV</sequence>
<keyword evidence="2" id="KW-0472">Membrane</keyword>
<dbReference type="Proteomes" id="UP000240429">
    <property type="component" value="Unassembled WGS sequence"/>
</dbReference>
<feature type="transmembrane region" description="Helical" evidence="2">
    <location>
        <begin position="220"/>
        <end position="242"/>
    </location>
</feature>